<dbReference type="InterPro" id="IPR021352">
    <property type="entry name" value="DUF2971"/>
</dbReference>
<dbReference type="EMBL" id="QWDD01000001">
    <property type="protein sequence ID" value="RNJ50930.1"/>
    <property type="molecule type" value="Genomic_DNA"/>
</dbReference>
<dbReference type="RefSeq" id="WP_123176834.1">
    <property type="nucleotide sequence ID" value="NZ_QWDD01000001.1"/>
</dbReference>
<accession>A0A3M9XVJ4</accession>
<gene>
    <name evidence="1" type="ORF">D1O30_16415</name>
</gene>
<keyword evidence="2" id="KW-1185">Reference proteome</keyword>
<dbReference type="Pfam" id="PF11185">
    <property type="entry name" value="DUF2971"/>
    <property type="match status" value="1"/>
</dbReference>
<organism evidence="1 2">
    <name type="scientific">Methylocystis hirsuta</name>
    <dbReference type="NCBI Taxonomy" id="369798"/>
    <lineage>
        <taxon>Bacteria</taxon>
        <taxon>Pseudomonadati</taxon>
        <taxon>Pseudomonadota</taxon>
        <taxon>Alphaproteobacteria</taxon>
        <taxon>Hyphomicrobiales</taxon>
        <taxon>Methylocystaceae</taxon>
        <taxon>Methylocystis</taxon>
    </lineage>
</organism>
<proteinExistence type="predicted"/>
<name>A0A3M9XVJ4_9HYPH</name>
<dbReference type="AlphaFoldDB" id="A0A3M9XVJ4"/>
<evidence type="ECO:0000313" key="1">
    <source>
        <dbReference type="EMBL" id="RNJ50930.1"/>
    </source>
</evidence>
<dbReference type="Proteomes" id="UP000268623">
    <property type="component" value="Unassembled WGS sequence"/>
</dbReference>
<protein>
    <submittedName>
        <fullName evidence="1">DUF2971 domain-containing protein</fullName>
    </submittedName>
</protein>
<reference evidence="1 2" key="1">
    <citation type="submission" date="2018-08" db="EMBL/GenBank/DDBJ databases">
        <title>Genome sequence of Methylocystis hirsuta CSC1, a methanotroph able to accumulate PHAs.</title>
        <authorList>
            <person name="Bordel S."/>
            <person name="Rodriguez E."/>
            <person name="Gancedo J."/>
            <person name="Munoz R."/>
        </authorList>
    </citation>
    <scope>NUCLEOTIDE SEQUENCE [LARGE SCALE GENOMIC DNA]</scope>
    <source>
        <strain evidence="1 2">CSC1</strain>
    </source>
</reference>
<sequence>MRVYHFVKLDFGLEDVRRRRLKIATLNDVNDPFELLGFSSADANVRKRFQLLKEKLTMSRGMLCFSRHWRNPVLWSHYADGHRGMCLGFDLPDEFLVPVQYQAKRLEPNLAALEGDESSAADEMREVLSTKYSHWRYENELRCFVSLDEQDKQNGFYFLRFSQQLALREVIVGHSSTLSRPVLTDALGELAGEVSVCKARLAFRSFKVVRQRNRKLWE</sequence>
<dbReference type="OrthoDB" id="4119964at2"/>
<comment type="caution">
    <text evidence="1">The sequence shown here is derived from an EMBL/GenBank/DDBJ whole genome shotgun (WGS) entry which is preliminary data.</text>
</comment>
<evidence type="ECO:0000313" key="2">
    <source>
        <dbReference type="Proteomes" id="UP000268623"/>
    </source>
</evidence>